<keyword evidence="3" id="KW-1185">Reference proteome</keyword>
<comment type="caution">
    <text evidence="2">The sequence shown here is derived from an EMBL/GenBank/DDBJ whole genome shotgun (WGS) entry which is preliminary data.</text>
</comment>
<accession>A0A4Q5JAK8</accession>
<organism evidence="2 3">
    <name type="scientific">Nocardioides iriomotensis</name>
    <dbReference type="NCBI Taxonomy" id="715784"/>
    <lineage>
        <taxon>Bacteria</taxon>
        <taxon>Bacillati</taxon>
        <taxon>Actinomycetota</taxon>
        <taxon>Actinomycetes</taxon>
        <taxon>Propionibacteriales</taxon>
        <taxon>Nocardioidaceae</taxon>
        <taxon>Nocardioides</taxon>
    </lineage>
</organism>
<evidence type="ECO:0000256" key="1">
    <source>
        <dbReference type="SAM" id="Phobius"/>
    </source>
</evidence>
<keyword evidence="1" id="KW-0472">Membrane</keyword>
<feature type="transmembrane region" description="Helical" evidence="1">
    <location>
        <begin position="230"/>
        <end position="256"/>
    </location>
</feature>
<reference evidence="2 3" key="1">
    <citation type="submission" date="2019-01" db="EMBL/GenBank/DDBJ databases">
        <title>Nocardioides guangzhouensis sp. nov., an actinobacterium isolated from soil.</title>
        <authorList>
            <person name="Fu Y."/>
            <person name="Cai Y."/>
            <person name="Lin Z."/>
            <person name="Chen P."/>
        </authorList>
    </citation>
    <scope>NUCLEOTIDE SEQUENCE [LARGE SCALE GENOMIC DNA]</scope>
    <source>
        <strain evidence="2 3">NBRC 105384</strain>
    </source>
</reference>
<sequence length="268" mass="29684">MPRELPVLYEDVTDRTDVPDPAHLDVVAGYQAIGYRQVARILGSARGGIDAFIRDYSDEHRDALRVGLSLPSVLLLSADDLVLVQVAWFYGFPAVIASTGMADGSLVETHRRWDDVPPWPKRAERVRRRARLDGEMRRPESRGRSIHVVEGDDPASLDAAHRGHVSRARSTPVPSVSSPAELVREVEHRFRGSVVSADRFVLVQKLAGALVTAVGAIVLLALLATQPWPAVVAGAVVVALLTVLLLPRMYFWILYAQWYRPRYRARSG</sequence>
<evidence type="ECO:0000313" key="2">
    <source>
        <dbReference type="EMBL" id="RYU15663.1"/>
    </source>
</evidence>
<keyword evidence="1" id="KW-0812">Transmembrane</keyword>
<evidence type="ECO:0000313" key="3">
    <source>
        <dbReference type="Proteomes" id="UP000291189"/>
    </source>
</evidence>
<dbReference type="RefSeq" id="WP_129984946.1">
    <property type="nucleotide sequence ID" value="NZ_SDPU01000001.1"/>
</dbReference>
<dbReference type="Proteomes" id="UP000291189">
    <property type="component" value="Unassembled WGS sequence"/>
</dbReference>
<protein>
    <submittedName>
        <fullName evidence="2">Uncharacterized protein</fullName>
    </submittedName>
</protein>
<dbReference type="OrthoDB" id="5198342at2"/>
<dbReference type="AlphaFoldDB" id="A0A4Q5JAK8"/>
<proteinExistence type="predicted"/>
<keyword evidence="1" id="KW-1133">Transmembrane helix</keyword>
<gene>
    <name evidence="2" type="ORF">ETU37_00660</name>
</gene>
<feature type="transmembrane region" description="Helical" evidence="1">
    <location>
        <begin position="206"/>
        <end position="224"/>
    </location>
</feature>
<dbReference type="EMBL" id="SDPU01000001">
    <property type="protein sequence ID" value="RYU15663.1"/>
    <property type="molecule type" value="Genomic_DNA"/>
</dbReference>
<name>A0A4Q5JAK8_9ACTN</name>